<dbReference type="Gene3D" id="1.10.443.10">
    <property type="entry name" value="Intergrase catalytic core"/>
    <property type="match status" value="1"/>
</dbReference>
<evidence type="ECO:0000256" key="5">
    <source>
        <dbReference type="PROSITE-ProRule" id="PRU01248"/>
    </source>
</evidence>
<keyword evidence="3 5" id="KW-0238">DNA-binding</keyword>
<name>A0ABW9LKJ3_9MYCO</name>
<dbReference type="InterPro" id="IPR044068">
    <property type="entry name" value="CB"/>
</dbReference>
<dbReference type="InterPro" id="IPR050090">
    <property type="entry name" value="Tyrosine_recombinase_XerCD"/>
</dbReference>
<comment type="similarity">
    <text evidence="1">Belongs to the 'phage' integrase family.</text>
</comment>
<evidence type="ECO:0000256" key="1">
    <source>
        <dbReference type="ARBA" id="ARBA00008857"/>
    </source>
</evidence>
<dbReference type="PROSITE" id="PS51898">
    <property type="entry name" value="TYR_RECOMBINASE"/>
    <property type="match status" value="1"/>
</dbReference>
<evidence type="ECO:0000259" key="6">
    <source>
        <dbReference type="PROSITE" id="PS51898"/>
    </source>
</evidence>
<evidence type="ECO:0000256" key="3">
    <source>
        <dbReference type="ARBA" id="ARBA00023125"/>
    </source>
</evidence>
<dbReference type="SUPFAM" id="SSF56349">
    <property type="entry name" value="DNA breaking-rejoining enzymes"/>
    <property type="match status" value="1"/>
</dbReference>
<dbReference type="InterPro" id="IPR013762">
    <property type="entry name" value="Integrase-like_cat_sf"/>
</dbReference>
<evidence type="ECO:0000313" key="9">
    <source>
        <dbReference type="Proteomes" id="UP001635816"/>
    </source>
</evidence>
<keyword evidence="4" id="KW-0233">DNA recombination</keyword>
<proteinExistence type="inferred from homology"/>
<dbReference type="Proteomes" id="UP001635816">
    <property type="component" value="Unassembled WGS sequence"/>
</dbReference>
<evidence type="ECO:0000256" key="4">
    <source>
        <dbReference type="ARBA" id="ARBA00023172"/>
    </source>
</evidence>
<accession>A0ABW9LKJ3</accession>
<dbReference type="RefSeq" id="WP_235624423.1">
    <property type="nucleotide sequence ID" value="NZ_JBKBDD010000027.1"/>
</dbReference>
<keyword evidence="2" id="KW-0229">DNA integration</keyword>
<gene>
    <name evidence="8" type="ORF">ACK4CT_35770</name>
</gene>
<keyword evidence="9" id="KW-1185">Reference proteome</keyword>
<dbReference type="PANTHER" id="PTHR30349:SF41">
    <property type="entry name" value="INTEGRASE_RECOMBINASE PROTEIN MJ0367-RELATED"/>
    <property type="match status" value="1"/>
</dbReference>
<dbReference type="InterPro" id="IPR010998">
    <property type="entry name" value="Integrase_recombinase_N"/>
</dbReference>
<dbReference type="Gene3D" id="1.10.150.130">
    <property type="match status" value="1"/>
</dbReference>
<evidence type="ECO:0000256" key="2">
    <source>
        <dbReference type="ARBA" id="ARBA00022908"/>
    </source>
</evidence>
<sequence length="372" mass="42065">MSVSNVRAVAVTMPDGRQATTVVDHDGRPIEDVETFLRYLRAMDNSPNTIRSYARHLALLFRWLDARSVDWHHLDFDGLCMFAQDLADGSLRALKQVGEYRPQAPRGRSTCEAVLAAVHSFLTFHRFEGRGPMDLRLYREVQGGKRTSYDFLAHVSGQRKHHERRLKVRGPKAKPPQIVDFETDFSRLVRAANTARDRLLLSAMFDGGLRISQSLGIHHEDLDIARKRVRVIRRTDNVNGALSKQRTEFTVDVPKRFFDYYANSLVDEQLALGIDSDYVFVNLQLQNRGRPMQYANAIQVITGIGKRAGIALTPHVLRHTHGTALAKEGWSAPQIAKRLGQSSAMSADKYIHLADDDIADKYWQSTMAKAES</sequence>
<dbReference type="PANTHER" id="PTHR30349">
    <property type="entry name" value="PHAGE INTEGRASE-RELATED"/>
    <property type="match status" value="1"/>
</dbReference>
<organism evidence="8 9">
    <name type="scientific">Mycolicibacterium nivoides</name>
    <dbReference type="NCBI Taxonomy" id="2487344"/>
    <lineage>
        <taxon>Bacteria</taxon>
        <taxon>Bacillati</taxon>
        <taxon>Actinomycetota</taxon>
        <taxon>Actinomycetes</taxon>
        <taxon>Mycobacteriales</taxon>
        <taxon>Mycobacteriaceae</taxon>
        <taxon>Mycolicibacterium</taxon>
    </lineage>
</organism>
<evidence type="ECO:0000259" key="7">
    <source>
        <dbReference type="PROSITE" id="PS51900"/>
    </source>
</evidence>
<reference evidence="8 9" key="1">
    <citation type="submission" date="2024-12" db="EMBL/GenBank/DDBJ databases">
        <title>The coexistence of Mycolicibacterium septicum and Mycolicibacterium nivoides in clinical samples.</title>
        <authorList>
            <person name="Wang C."/>
            <person name="Feng Y."/>
            <person name="Zong Z."/>
        </authorList>
    </citation>
    <scope>NUCLEOTIDE SEQUENCE [LARGE SCALE GENOMIC DNA]</scope>
    <source>
        <strain evidence="8 9">120309</strain>
    </source>
</reference>
<dbReference type="Pfam" id="PF02899">
    <property type="entry name" value="Phage_int_SAM_1"/>
    <property type="match status" value="1"/>
</dbReference>
<dbReference type="InterPro" id="IPR011010">
    <property type="entry name" value="DNA_brk_join_enz"/>
</dbReference>
<comment type="caution">
    <text evidence="8">The sequence shown here is derived from an EMBL/GenBank/DDBJ whole genome shotgun (WGS) entry which is preliminary data.</text>
</comment>
<feature type="domain" description="Core-binding (CB)" evidence="7">
    <location>
        <begin position="27"/>
        <end position="126"/>
    </location>
</feature>
<dbReference type="Pfam" id="PF00589">
    <property type="entry name" value="Phage_integrase"/>
    <property type="match status" value="1"/>
</dbReference>
<dbReference type="InterPro" id="IPR002104">
    <property type="entry name" value="Integrase_catalytic"/>
</dbReference>
<evidence type="ECO:0000313" key="8">
    <source>
        <dbReference type="EMBL" id="MFN6548521.1"/>
    </source>
</evidence>
<dbReference type="PROSITE" id="PS51900">
    <property type="entry name" value="CB"/>
    <property type="match status" value="1"/>
</dbReference>
<dbReference type="EMBL" id="JBKBDD010000027">
    <property type="protein sequence ID" value="MFN6548521.1"/>
    <property type="molecule type" value="Genomic_DNA"/>
</dbReference>
<protein>
    <submittedName>
        <fullName evidence="8">Tyrosine-type recombinase/integrase</fullName>
    </submittedName>
</protein>
<dbReference type="InterPro" id="IPR004107">
    <property type="entry name" value="Integrase_SAM-like_N"/>
</dbReference>
<feature type="domain" description="Tyr recombinase" evidence="6">
    <location>
        <begin position="174"/>
        <end position="363"/>
    </location>
</feature>